<proteinExistence type="predicted"/>
<evidence type="ECO:0000313" key="1">
    <source>
        <dbReference type="EMBL" id="CAD8045723.1"/>
    </source>
</evidence>
<comment type="caution">
    <text evidence="1">The sequence shown here is derived from an EMBL/GenBank/DDBJ whole genome shotgun (WGS) entry which is preliminary data.</text>
</comment>
<sequence length="129" mass="15861">MYTFEMIQISQKNKNFLKFTCKALIWDIQLNQIKQKIFQHNKSNLKFRPYSLFKYYICQYRISLAFTKTKKFFQEKIIQMKILKFSQFNSKFQMDQIIIQNKLPNKLSNQLPLTIFANSYENDNRRYKK</sequence>
<name>A0A8S1JSU0_9CILI</name>
<evidence type="ECO:0000313" key="2">
    <source>
        <dbReference type="Proteomes" id="UP000692954"/>
    </source>
</evidence>
<protein>
    <submittedName>
        <fullName evidence="1">Uncharacterized protein</fullName>
    </submittedName>
</protein>
<dbReference type="AlphaFoldDB" id="A0A8S1JSU0"/>
<dbReference type="EMBL" id="CAJJDN010000001">
    <property type="protein sequence ID" value="CAD8045723.1"/>
    <property type="molecule type" value="Genomic_DNA"/>
</dbReference>
<reference evidence="1" key="1">
    <citation type="submission" date="2021-01" db="EMBL/GenBank/DDBJ databases">
        <authorList>
            <consortium name="Genoscope - CEA"/>
            <person name="William W."/>
        </authorList>
    </citation>
    <scope>NUCLEOTIDE SEQUENCE</scope>
</reference>
<gene>
    <name evidence="1" type="ORF">PSON_ATCC_30995.1.T0010246</name>
</gene>
<keyword evidence="2" id="KW-1185">Reference proteome</keyword>
<organism evidence="1 2">
    <name type="scientific">Paramecium sonneborni</name>
    <dbReference type="NCBI Taxonomy" id="65129"/>
    <lineage>
        <taxon>Eukaryota</taxon>
        <taxon>Sar</taxon>
        <taxon>Alveolata</taxon>
        <taxon>Ciliophora</taxon>
        <taxon>Intramacronucleata</taxon>
        <taxon>Oligohymenophorea</taxon>
        <taxon>Peniculida</taxon>
        <taxon>Parameciidae</taxon>
        <taxon>Paramecium</taxon>
    </lineage>
</organism>
<dbReference type="Proteomes" id="UP000692954">
    <property type="component" value="Unassembled WGS sequence"/>
</dbReference>
<accession>A0A8S1JSU0</accession>